<feature type="transmembrane region" description="Helical" evidence="11">
    <location>
        <begin position="307"/>
        <end position="328"/>
    </location>
</feature>
<dbReference type="PANTHER" id="PTHR43177">
    <property type="entry name" value="PROTEIN NRFC"/>
    <property type="match status" value="1"/>
</dbReference>
<dbReference type="CDD" id="cd10551">
    <property type="entry name" value="PsrB"/>
    <property type="match status" value="1"/>
</dbReference>
<dbReference type="SUPFAM" id="SSF54862">
    <property type="entry name" value="4Fe-4S ferredoxins"/>
    <property type="match status" value="1"/>
</dbReference>
<feature type="transmembrane region" description="Helical" evidence="11">
    <location>
        <begin position="348"/>
        <end position="369"/>
    </location>
</feature>
<gene>
    <name evidence="13" type="ORF">GHK86_01705</name>
</gene>
<feature type="transmembrane region" description="Helical" evidence="11">
    <location>
        <begin position="266"/>
        <end position="287"/>
    </location>
</feature>
<evidence type="ECO:0000256" key="4">
    <source>
        <dbReference type="ARBA" id="ARBA00022485"/>
    </source>
</evidence>
<keyword evidence="4" id="KW-0004">4Fe-4S</keyword>
<accession>A0ABW9QSU8</accession>
<evidence type="ECO:0000256" key="6">
    <source>
        <dbReference type="ARBA" id="ARBA00022723"/>
    </source>
</evidence>
<evidence type="ECO:0000256" key="1">
    <source>
        <dbReference type="ARBA" id="ARBA00004651"/>
    </source>
</evidence>
<protein>
    <submittedName>
        <fullName evidence="13">4Fe-4S dicluster domain-containing protein</fullName>
    </submittedName>
</protein>
<name>A0ABW9QSU8_9ACTN</name>
<comment type="subcellular location">
    <subcellularLocation>
        <location evidence="1">Cell membrane</location>
        <topology evidence="1">Multi-pass membrane protein</topology>
    </subcellularLocation>
</comment>
<dbReference type="Pfam" id="PF13247">
    <property type="entry name" value="Fer4_11"/>
    <property type="match status" value="1"/>
</dbReference>
<keyword evidence="7 11" id="KW-1133">Transmembrane helix</keyword>
<evidence type="ECO:0000256" key="3">
    <source>
        <dbReference type="ARBA" id="ARBA00022475"/>
    </source>
</evidence>
<evidence type="ECO:0000313" key="13">
    <source>
        <dbReference type="EMBL" id="MST31448.1"/>
    </source>
</evidence>
<dbReference type="InterPro" id="IPR017900">
    <property type="entry name" value="4Fe4S_Fe_S_CS"/>
</dbReference>
<dbReference type="InterPro" id="IPR050954">
    <property type="entry name" value="ET_IronSulfur_Cluster-Binding"/>
</dbReference>
<keyword evidence="8" id="KW-0408">Iron</keyword>
<keyword evidence="14" id="KW-1185">Reference proteome</keyword>
<evidence type="ECO:0000259" key="12">
    <source>
        <dbReference type="PROSITE" id="PS51379"/>
    </source>
</evidence>
<dbReference type="InterPro" id="IPR017896">
    <property type="entry name" value="4Fe4S_Fe-S-bd"/>
</dbReference>
<comment type="similarity">
    <text evidence="2">Belongs to the NrfD family.</text>
</comment>
<evidence type="ECO:0000256" key="2">
    <source>
        <dbReference type="ARBA" id="ARBA00008929"/>
    </source>
</evidence>
<proteinExistence type="inferred from homology"/>
<comment type="caution">
    <text evidence="13">The sequence shown here is derived from an EMBL/GenBank/DDBJ whole genome shotgun (WGS) entry which is preliminary data.</text>
</comment>
<sequence>MRYGFAIDQRTCIGCHACTVACKTEHEIPVGQFRTWVKYVDTGEWPSSSRAFGVMRCNHCTDAPCVKICPTKALFKRDDGIVDFDRDRCIGCKSCMQACPYDAIYIDEDTHTAAKCNYCAHRVDDGLEPACVVVCPTHSIWAGDLDDPTSGIAKLVATHPTATRSPEQNTGPNVFYLGADRAVLDPLLAPVGDSYIWATPDEQRRRVSEDLVPDAVTGAVTTLNTAHPRPWGWRVTTYLWTKGVGAGALLVTSGALLAGVPPVGVLRLAAPAIGVGFTAATGGLLIWDLKRPERFLYIFTKPNPSSWLFLGSVCLAGYSAVAGGWLAAALGESVGLIGPAAFVRIVRALRWVAVPSAVSAAGYTAFLFGQAEGRDLWQSRLLLPHLVVQAVQAGSGVLLALSALTGGPKTVTRALAGTFVASSAANAATIALEHGSRHPSKQAAAASEMMTKGRYRKLFWAGALGLGGLAAGLAVPGVRGRKLRRAALGGMLGQLSLLAYESAFVRAGQDVPLS</sequence>
<dbReference type="Gene3D" id="1.20.1630.10">
    <property type="entry name" value="Formate dehydrogenase/DMSO reductase domain"/>
    <property type="match status" value="1"/>
</dbReference>
<keyword evidence="6" id="KW-0479">Metal-binding</keyword>
<feature type="domain" description="4Fe-4S ferredoxin-type" evidence="12">
    <location>
        <begin position="48"/>
        <end position="79"/>
    </location>
</feature>
<keyword evidence="10 11" id="KW-0472">Membrane</keyword>
<keyword evidence="5 11" id="KW-0812">Transmembrane</keyword>
<evidence type="ECO:0000256" key="8">
    <source>
        <dbReference type="ARBA" id="ARBA00023004"/>
    </source>
</evidence>
<feature type="domain" description="4Fe-4S ferredoxin-type" evidence="12">
    <location>
        <begin position="80"/>
        <end position="109"/>
    </location>
</feature>
<keyword evidence="9" id="KW-0411">Iron-sulfur</keyword>
<dbReference type="Proteomes" id="UP000437736">
    <property type="component" value="Unassembled WGS sequence"/>
</dbReference>
<evidence type="ECO:0000256" key="10">
    <source>
        <dbReference type="ARBA" id="ARBA00023136"/>
    </source>
</evidence>
<feature type="transmembrane region" description="Helical" evidence="11">
    <location>
        <begin position="239"/>
        <end position="260"/>
    </location>
</feature>
<organism evidence="13 14">
    <name type="scientific">Acidiferrimicrobium australe</name>
    <dbReference type="NCBI Taxonomy" id="2664430"/>
    <lineage>
        <taxon>Bacteria</taxon>
        <taxon>Bacillati</taxon>
        <taxon>Actinomycetota</taxon>
        <taxon>Acidimicrobiia</taxon>
        <taxon>Acidimicrobiales</taxon>
        <taxon>Acidimicrobiaceae</taxon>
        <taxon>Acidiferrimicrobium</taxon>
    </lineage>
</organism>
<dbReference type="PROSITE" id="PS51379">
    <property type="entry name" value="4FE4S_FER_2"/>
    <property type="match status" value="3"/>
</dbReference>
<dbReference type="EMBL" id="WJHE01000070">
    <property type="protein sequence ID" value="MST31448.1"/>
    <property type="molecule type" value="Genomic_DNA"/>
</dbReference>
<evidence type="ECO:0000313" key="14">
    <source>
        <dbReference type="Proteomes" id="UP000437736"/>
    </source>
</evidence>
<evidence type="ECO:0000256" key="9">
    <source>
        <dbReference type="ARBA" id="ARBA00023014"/>
    </source>
</evidence>
<dbReference type="Pfam" id="PF03916">
    <property type="entry name" value="NrfD"/>
    <property type="match status" value="1"/>
</dbReference>
<reference evidence="13 14" key="1">
    <citation type="submission" date="2019-11" db="EMBL/GenBank/DDBJ databases">
        <title>Acidiferrimicrobium australis gen. nov., sp. nov., an acidophilic and obligately heterotrophic, member of the Actinobacteria that catalyses dissimilatory oxido- reduction of iron isolated from metal-rich acidic water in Chile.</title>
        <authorList>
            <person name="Gonzalez D."/>
            <person name="Huber K."/>
            <person name="Hedrich S."/>
            <person name="Rojas-Villalobos C."/>
            <person name="Quatrini R."/>
            <person name="Dinamarca M.A."/>
            <person name="Schwarz A."/>
            <person name="Canales C."/>
            <person name="Nancucheo I."/>
        </authorList>
    </citation>
    <scope>NUCLEOTIDE SEQUENCE [LARGE SCALE GENOMIC DNA]</scope>
    <source>
        <strain evidence="13 14">USS-CCA1</strain>
    </source>
</reference>
<dbReference type="InterPro" id="IPR005614">
    <property type="entry name" value="NrfD-like"/>
</dbReference>
<keyword evidence="3" id="KW-1003">Cell membrane</keyword>
<evidence type="ECO:0000256" key="11">
    <source>
        <dbReference type="SAM" id="Phobius"/>
    </source>
</evidence>
<feature type="domain" description="4Fe-4S ferredoxin-type" evidence="12">
    <location>
        <begin position="3"/>
        <end position="33"/>
    </location>
</feature>
<feature type="transmembrane region" description="Helical" evidence="11">
    <location>
        <begin position="458"/>
        <end position="478"/>
    </location>
</feature>
<dbReference type="PROSITE" id="PS00198">
    <property type="entry name" value="4FE4S_FER_1"/>
    <property type="match status" value="1"/>
</dbReference>
<dbReference type="PANTHER" id="PTHR43177:SF3">
    <property type="entry name" value="PROTEIN NRFC HOMOLOG"/>
    <property type="match status" value="1"/>
</dbReference>
<dbReference type="Gene3D" id="3.30.70.20">
    <property type="match status" value="2"/>
</dbReference>
<evidence type="ECO:0000256" key="5">
    <source>
        <dbReference type="ARBA" id="ARBA00022692"/>
    </source>
</evidence>
<evidence type="ECO:0000256" key="7">
    <source>
        <dbReference type="ARBA" id="ARBA00022989"/>
    </source>
</evidence>